<protein>
    <submittedName>
        <fullName evidence="2">Helix-turn-helix transcriptional regulator</fullName>
    </submittedName>
</protein>
<organism evidence="2 3">
    <name type="scientific">Luteococcus sanguinis</name>
    <dbReference type="NCBI Taxonomy" id="174038"/>
    <lineage>
        <taxon>Bacteria</taxon>
        <taxon>Bacillati</taxon>
        <taxon>Actinomycetota</taxon>
        <taxon>Actinomycetes</taxon>
        <taxon>Propionibacteriales</taxon>
        <taxon>Propionibacteriaceae</taxon>
        <taxon>Luteococcus</taxon>
    </lineage>
</organism>
<dbReference type="PROSITE" id="PS50943">
    <property type="entry name" value="HTH_CROC1"/>
    <property type="match status" value="1"/>
</dbReference>
<evidence type="ECO:0000259" key="1">
    <source>
        <dbReference type="PROSITE" id="PS50943"/>
    </source>
</evidence>
<keyword evidence="3" id="KW-1185">Reference proteome</keyword>
<feature type="domain" description="HTH cro/C1-type" evidence="1">
    <location>
        <begin position="24"/>
        <end position="70"/>
    </location>
</feature>
<dbReference type="SMART" id="SM00530">
    <property type="entry name" value="HTH_XRE"/>
    <property type="match status" value="1"/>
</dbReference>
<dbReference type="CDD" id="cd00093">
    <property type="entry name" value="HTH_XRE"/>
    <property type="match status" value="1"/>
</dbReference>
<dbReference type="RefSeq" id="WP_343886840.1">
    <property type="nucleotide sequence ID" value="NZ_BAAAKI010000024.1"/>
</dbReference>
<evidence type="ECO:0000313" key="2">
    <source>
        <dbReference type="EMBL" id="MFC6398017.1"/>
    </source>
</evidence>
<dbReference type="InterPro" id="IPR010982">
    <property type="entry name" value="Lambda_DNA-bd_dom_sf"/>
</dbReference>
<comment type="caution">
    <text evidence="2">The sequence shown here is derived from an EMBL/GenBank/DDBJ whole genome shotgun (WGS) entry which is preliminary data.</text>
</comment>
<name>A0ABW1X413_9ACTN</name>
<accession>A0ABW1X413</accession>
<dbReference type="SUPFAM" id="SSF47413">
    <property type="entry name" value="lambda repressor-like DNA-binding domains"/>
    <property type="match status" value="1"/>
</dbReference>
<dbReference type="EMBL" id="JBHSUA010000025">
    <property type="protein sequence ID" value="MFC6398017.1"/>
    <property type="molecule type" value="Genomic_DNA"/>
</dbReference>
<dbReference type="Proteomes" id="UP001596266">
    <property type="component" value="Unassembled WGS sequence"/>
</dbReference>
<proteinExistence type="predicted"/>
<reference evidence="3" key="1">
    <citation type="journal article" date="2019" name="Int. J. Syst. Evol. Microbiol.">
        <title>The Global Catalogue of Microorganisms (GCM) 10K type strain sequencing project: providing services to taxonomists for standard genome sequencing and annotation.</title>
        <authorList>
            <consortium name="The Broad Institute Genomics Platform"/>
            <consortium name="The Broad Institute Genome Sequencing Center for Infectious Disease"/>
            <person name="Wu L."/>
            <person name="Ma J."/>
        </authorList>
    </citation>
    <scope>NUCLEOTIDE SEQUENCE [LARGE SCALE GENOMIC DNA]</scope>
    <source>
        <strain evidence="3">CGMCC 1.15277</strain>
    </source>
</reference>
<gene>
    <name evidence="2" type="ORF">ACFP57_13630</name>
</gene>
<dbReference type="Gene3D" id="1.10.260.40">
    <property type="entry name" value="lambda repressor-like DNA-binding domains"/>
    <property type="match status" value="1"/>
</dbReference>
<evidence type="ECO:0000313" key="3">
    <source>
        <dbReference type="Proteomes" id="UP001596266"/>
    </source>
</evidence>
<dbReference type="Pfam" id="PF01381">
    <property type="entry name" value="HTH_3"/>
    <property type="match status" value="1"/>
</dbReference>
<dbReference type="InterPro" id="IPR001387">
    <property type="entry name" value="Cro/C1-type_HTH"/>
</dbReference>
<sequence length="90" mass="9735">MSEPREPDMTRVRDVFVAAKAESGMSYDALAASTGLARQTLVNIAAGRYRGDLRTWLVLSKVFGSTLDDLMAPVWVHDPALPSRDGGGEL</sequence>